<dbReference type="EMBL" id="JYOM01000001">
    <property type="protein sequence ID" value="KKD50420.1"/>
    <property type="molecule type" value="Genomic_DNA"/>
</dbReference>
<keyword evidence="2" id="KW-1185">Reference proteome</keyword>
<name>A0ABR5EBB0_LISSE</name>
<dbReference type="Proteomes" id="UP000033536">
    <property type="component" value="Unassembled WGS sequence"/>
</dbReference>
<gene>
    <name evidence="1" type="ORF">UQ68_00865</name>
</gene>
<evidence type="ECO:0000313" key="2">
    <source>
        <dbReference type="Proteomes" id="UP000033536"/>
    </source>
</evidence>
<accession>A0ABR5EBB0</accession>
<organism evidence="1 2">
    <name type="scientific">Listeria seeligeri</name>
    <dbReference type="NCBI Taxonomy" id="1640"/>
    <lineage>
        <taxon>Bacteria</taxon>
        <taxon>Bacillati</taxon>
        <taxon>Bacillota</taxon>
        <taxon>Bacilli</taxon>
        <taxon>Bacillales</taxon>
        <taxon>Listeriaceae</taxon>
        <taxon>Listeria</taxon>
    </lineage>
</organism>
<comment type="caution">
    <text evidence="1">The sequence shown here is derived from an EMBL/GenBank/DDBJ whole genome shotgun (WGS) entry which is preliminary data.</text>
</comment>
<protein>
    <recommendedName>
        <fullName evidence="3">IS3 family transposase</fullName>
    </recommendedName>
</protein>
<reference evidence="1 2" key="1">
    <citation type="submission" date="2015-02" db="EMBL/GenBank/DDBJ databases">
        <title>Sequencing of Listeria spp. dairy environmental strains.</title>
        <authorList>
            <person name="Muhterem-Uyar M."/>
            <person name="Wagner M."/>
            <person name="Schmitz-Esser S."/>
            <person name="Stessl B."/>
        </authorList>
    </citation>
    <scope>NUCLEOTIDE SEQUENCE [LARGE SCALE GENOMIC DNA]</scope>
    <source>
        <strain evidence="1 2">7KSM</strain>
    </source>
</reference>
<proteinExistence type="predicted"/>
<evidence type="ECO:0008006" key="3">
    <source>
        <dbReference type="Google" id="ProtNLM"/>
    </source>
</evidence>
<evidence type="ECO:0000313" key="1">
    <source>
        <dbReference type="EMBL" id="KKD50420.1"/>
    </source>
</evidence>
<sequence length="77" mass="8937">MKLTEVFFVSIRVMYPVEIKEEAIKMKLASKTTKEIMNTLNTKNPAQVKIWWRQYRNGASTPSVSSLTFPCQCSFRC</sequence>